<dbReference type="EnsemblMetazoa" id="Aqu2.1.38594_001">
    <property type="protein sequence ID" value="Aqu2.1.38594_001"/>
    <property type="gene ID" value="Aqu2.1.38594"/>
</dbReference>
<dbReference type="InParanoid" id="A0A1X7VFR9"/>
<evidence type="ECO:0000256" key="11">
    <source>
        <dbReference type="SAM" id="SignalP"/>
    </source>
</evidence>
<evidence type="ECO:0000256" key="10">
    <source>
        <dbReference type="SAM" id="Phobius"/>
    </source>
</evidence>
<evidence type="ECO:0000256" key="5">
    <source>
        <dbReference type="ARBA" id="ARBA00022989"/>
    </source>
</evidence>
<feature type="signal peptide" evidence="11">
    <location>
        <begin position="1"/>
        <end position="20"/>
    </location>
</feature>
<proteinExistence type="predicted"/>
<dbReference type="Gene3D" id="3.10.250.10">
    <property type="entry name" value="SRCR-like domain"/>
    <property type="match status" value="3"/>
</dbReference>
<comment type="subcellular location">
    <subcellularLocation>
        <location evidence="1">Membrane</location>
        <topology evidence="1">Single-pass membrane protein</topology>
    </subcellularLocation>
</comment>
<evidence type="ECO:0000313" key="13">
    <source>
        <dbReference type="EnsemblMetazoa" id="Aqu2.1.38594_001"/>
    </source>
</evidence>
<feature type="domain" description="SRCR" evidence="12">
    <location>
        <begin position="26"/>
        <end position="132"/>
    </location>
</feature>
<dbReference type="OrthoDB" id="4062651at2759"/>
<dbReference type="Proteomes" id="UP000007879">
    <property type="component" value="Unassembled WGS sequence"/>
</dbReference>
<feature type="disulfide bond" evidence="9">
    <location>
        <begin position="299"/>
        <end position="360"/>
    </location>
</feature>
<feature type="domain" description="SRCR" evidence="12">
    <location>
        <begin position="261"/>
        <end position="361"/>
    </location>
</feature>
<evidence type="ECO:0000256" key="1">
    <source>
        <dbReference type="ARBA" id="ARBA00004167"/>
    </source>
</evidence>
<dbReference type="FunFam" id="3.10.250.10:FF:000016">
    <property type="entry name" value="Scavenger receptor cysteine-rich protein type 12"/>
    <property type="match status" value="2"/>
</dbReference>
<feature type="disulfide bond" evidence="9">
    <location>
        <begin position="217"/>
        <end position="227"/>
    </location>
</feature>
<feature type="disulfide bond" evidence="9">
    <location>
        <begin position="101"/>
        <end position="111"/>
    </location>
</feature>
<dbReference type="AlphaFoldDB" id="A0A1X7VFR9"/>
<keyword evidence="3 11" id="KW-0732">Signal</keyword>
<dbReference type="InterPro" id="IPR036772">
    <property type="entry name" value="SRCR-like_dom_sf"/>
</dbReference>
<sequence length="466" mass="51263">MLVLIIGWLLIINQTFLALAESVGDLRLVHERKANASYEGRIEVYYDNSWVAINDKQWSKNDAMVACRQLGYETGKIVPIATRGGYYGVGNGSIGITDLDCTGNETLLLSCPYTVDQGYTYKHYADGGLRCVPKSFNQSTCETGDVRLVNESTSNLGRVDVCIGNEWGTISRTNFDHTEARVICRQLGYYDEFAQNRDRGFELGLNTSPVLLSRVSCIGTESRILDCNYNGPSSADRHNKDTGAFCFDKPPSPENCQFGKIRLVNGTKEGEGRVELCIAGLWGTITDDSFGTNDAKVVCRQLGYSTENPIVYKNAHFGKGSGYIYLDNLKCSGTEEKVLNCGYVTTVGADTHDEDVGVKCQVTNVTSMMDITSSTLTVASTKVLMTTNAMTIVRPMPTIRSTEQVDSNDDLIRNWLIAAGATVIALVALTTLTIIAAHYIVKKRRIYSGIAQFSSRDFDENQVILQ</sequence>
<dbReference type="KEGG" id="aqu:109580446"/>
<evidence type="ECO:0000256" key="6">
    <source>
        <dbReference type="ARBA" id="ARBA00023136"/>
    </source>
</evidence>
<feature type="transmembrane region" description="Helical" evidence="10">
    <location>
        <begin position="415"/>
        <end position="441"/>
    </location>
</feature>
<keyword evidence="6 10" id="KW-0472">Membrane</keyword>
<evidence type="ECO:0000256" key="9">
    <source>
        <dbReference type="PROSITE-ProRule" id="PRU00196"/>
    </source>
</evidence>
<dbReference type="InterPro" id="IPR001190">
    <property type="entry name" value="SRCR"/>
</dbReference>
<keyword evidence="7 9" id="KW-1015">Disulfide bond</keyword>
<dbReference type="GO" id="GO:0016020">
    <property type="term" value="C:membrane"/>
    <property type="evidence" value="ECO:0007669"/>
    <property type="project" value="UniProtKB-SubCell"/>
</dbReference>
<evidence type="ECO:0000256" key="3">
    <source>
        <dbReference type="ARBA" id="ARBA00022729"/>
    </source>
</evidence>
<dbReference type="EnsemblMetazoa" id="XM_019993596.1">
    <property type="protein sequence ID" value="XP_019849155.1"/>
    <property type="gene ID" value="LOC109580446"/>
</dbReference>
<accession>A0A1X7VFR9</accession>
<dbReference type="Pfam" id="PF00530">
    <property type="entry name" value="SRCR"/>
    <property type="match status" value="3"/>
</dbReference>
<reference evidence="14" key="1">
    <citation type="journal article" date="2010" name="Nature">
        <title>The Amphimedon queenslandica genome and the evolution of animal complexity.</title>
        <authorList>
            <person name="Srivastava M."/>
            <person name="Simakov O."/>
            <person name="Chapman J."/>
            <person name="Fahey B."/>
            <person name="Gauthier M.E."/>
            <person name="Mitros T."/>
            <person name="Richards G.S."/>
            <person name="Conaco C."/>
            <person name="Dacre M."/>
            <person name="Hellsten U."/>
            <person name="Larroux C."/>
            <person name="Putnam N.H."/>
            <person name="Stanke M."/>
            <person name="Adamska M."/>
            <person name="Darling A."/>
            <person name="Degnan S.M."/>
            <person name="Oakley T.H."/>
            <person name="Plachetzki D.C."/>
            <person name="Zhai Y."/>
            <person name="Adamski M."/>
            <person name="Calcino A."/>
            <person name="Cummins S.F."/>
            <person name="Goodstein D.M."/>
            <person name="Harris C."/>
            <person name="Jackson D.J."/>
            <person name="Leys S.P."/>
            <person name="Shu S."/>
            <person name="Woodcroft B.J."/>
            <person name="Vervoort M."/>
            <person name="Kosik K.S."/>
            <person name="Manning G."/>
            <person name="Degnan B.M."/>
            <person name="Rokhsar D.S."/>
        </authorList>
    </citation>
    <scope>NUCLEOTIDE SEQUENCE [LARGE SCALE GENOMIC DNA]</scope>
</reference>
<keyword evidence="5 10" id="KW-1133">Transmembrane helix</keyword>
<keyword evidence="2 10" id="KW-0812">Transmembrane</keyword>
<feature type="disulfide bond" evidence="9">
    <location>
        <begin position="331"/>
        <end position="341"/>
    </location>
</feature>
<dbReference type="SUPFAM" id="SSF56487">
    <property type="entry name" value="SRCR-like"/>
    <property type="match status" value="3"/>
</dbReference>
<dbReference type="PRINTS" id="PR00258">
    <property type="entry name" value="SPERACTRCPTR"/>
</dbReference>
<gene>
    <name evidence="13" type="primary">109580446</name>
</gene>
<organism evidence="13">
    <name type="scientific">Amphimedon queenslandica</name>
    <name type="common">Sponge</name>
    <dbReference type="NCBI Taxonomy" id="400682"/>
    <lineage>
        <taxon>Eukaryota</taxon>
        <taxon>Metazoa</taxon>
        <taxon>Porifera</taxon>
        <taxon>Demospongiae</taxon>
        <taxon>Heteroscleromorpha</taxon>
        <taxon>Haplosclerida</taxon>
        <taxon>Niphatidae</taxon>
        <taxon>Amphimedon</taxon>
    </lineage>
</organism>
<protein>
    <recommendedName>
        <fullName evidence="12">SRCR domain-containing protein</fullName>
    </recommendedName>
</protein>
<dbReference type="PANTHER" id="PTHR48071">
    <property type="entry name" value="SRCR DOMAIN-CONTAINING PROTEIN"/>
    <property type="match status" value="1"/>
</dbReference>
<keyword evidence="4" id="KW-0677">Repeat</keyword>
<feature type="chain" id="PRO_5012643349" description="SRCR domain-containing protein" evidence="11">
    <location>
        <begin position="21"/>
        <end position="466"/>
    </location>
</feature>
<evidence type="ECO:0000259" key="12">
    <source>
        <dbReference type="PROSITE" id="PS50287"/>
    </source>
</evidence>
<name>A0A1X7VFR9_AMPQE</name>
<evidence type="ECO:0000256" key="8">
    <source>
        <dbReference type="ARBA" id="ARBA00023180"/>
    </source>
</evidence>
<evidence type="ECO:0000256" key="2">
    <source>
        <dbReference type="ARBA" id="ARBA00022692"/>
    </source>
</evidence>
<evidence type="ECO:0000256" key="4">
    <source>
        <dbReference type="ARBA" id="ARBA00022737"/>
    </source>
</evidence>
<comment type="caution">
    <text evidence="9">Lacks conserved residue(s) required for the propagation of feature annotation.</text>
</comment>
<evidence type="ECO:0000256" key="7">
    <source>
        <dbReference type="ARBA" id="ARBA00023157"/>
    </source>
</evidence>
<feature type="domain" description="SRCR" evidence="12">
    <location>
        <begin position="146"/>
        <end position="247"/>
    </location>
</feature>
<dbReference type="PANTHER" id="PTHR48071:SF18">
    <property type="entry name" value="DELETED IN MALIGNANT BRAIN TUMORS 1 PROTEIN-RELATED"/>
    <property type="match status" value="1"/>
</dbReference>
<reference evidence="13" key="2">
    <citation type="submission" date="2017-05" db="UniProtKB">
        <authorList>
            <consortium name="EnsemblMetazoa"/>
        </authorList>
    </citation>
    <scope>IDENTIFICATION</scope>
</reference>
<dbReference type="SMART" id="SM00202">
    <property type="entry name" value="SR"/>
    <property type="match status" value="3"/>
</dbReference>
<dbReference type="PROSITE" id="PS50287">
    <property type="entry name" value="SRCR_2"/>
    <property type="match status" value="3"/>
</dbReference>
<keyword evidence="8" id="KW-0325">Glycoprotein</keyword>
<keyword evidence="14" id="KW-1185">Reference proteome</keyword>
<dbReference type="FunFam" id="3.10.250.10:FF:000001">
    <property type="entry name" value="Lysyl oxidase 4 isoform X1"/>
    <property type="match status" value="1"/>
</dbReference>
<evidence type="ECO:0000313" key="14">
    <source>
        <dbReference type="Proteomes" id="UP000007879"/>
    </source>
</evidence>
<dbReference type="STRING" id="400682.A0A1X7VFR9"/>